<dbReference type="VEuPathDB" id="PlasmoDB:PVBDA_0500160"/>
<reference evidence="1 2" key="1">
    <citation type="submission" date="2020-08" db="EMBL/GenBank/DDBJ databases">
        <authorList>
            <person name="Ramaprasad A."/>
        </authorList>
    </citation>
    <scope>NUCLEOTIDE SEQUENCE [LARGE SCALE GENOMIC DNA]</scope>
</reference>
<accession>A0A6V7RXD3</accession>
<dbReference type="EMBL" id="LR865383">
    <property type="protein sequence ID" value="CAD2086734.1"/>
    <property type="molecule type" value="Genomic_DNA"/>
</dbReference>
<gene>
    <name evidence="1" type="ORF">PVBDA_0500160</name>
</gene>
<proteinExistence type="predicted"/>
<organism evidence="1 2">
    <name type="scientific">Plasmodium vinckei brucechwatti</name>
    <dbReference type="NCBI Taxonomy" id="119398"/>
    <lineage>
        <taxon>Eukaryota</taxon>
        <taxon>Sar</taxon>
        <taxon>Alveolata</taxon>
        <taxon>Apicomplexa</taxon>
        <taxon>Aconoidasida</taxon>
        <taxon>Haemosporida</taxon>
        <taxon>Plasmodiidae</taxon>
        <taxon>Plasmodium</taxon>
        <taxon>Plasmodium (Vinckeia)</taxon>
    </lineage>
</organism>
<protein>
    <submittedName>
        <fullName evidence="1">Fam-a protein</fullName>
    </submittedName>
</protein>
<dbReference type="AlphaFoldDB" id="A0A6V7RXD3"/>
<sequence length="76" mass="9156">MCTNPDEIKNVEKFMSEAIEKLQEHAIHSNDYSLYHPYDEDTNVYYKKYKHLDIQKIDTKVYNTDKYEDVIDSYSP</sequence>
<evidence type="ECO:0000313" key="2">
    <source>
        <dbReference type="Proteomes" id="UP000515550"/>
    </source>
</evidence>
<name>A0A6V7RXD3_PLAVN</name>
<dbReference type="Proteomes" id="UP000515550">
    <property type="component" value="Chromosome PVBDA_05"/>
</dbReference>
<evidence type="ECO:0000313" key="1">
    <source>
        <dbReference type="EMBL" id="CAD2086734.1"/>
    </source>
</evidence>